<dbReference type="GO" id="GO:0003700">
    <property type="term" value="F:DNA-binding transcription factor activity"/>
    <property type="evidence" value="ECO:0007669"/>
    <property type="project" value="InterPro"/>
</dbReference>
<evidence type="ECO:0000256" key="8">
    <source>
        <dbReference type="PROSITE-ProRule" id="PRU00169"/>
    </source>
</evidence>
<keyword evidence="12" id="KW-1185">Reference proteome</keyword>
<proteinExistence type="predicted"/>
<dbReference type="InterPro" id="IPR018060">
    <property type="entry name" value="HTH_AraC"/>
</dbReference>
<dbReference type="AlphaFoldDB" id="A0A2T4ZCA5"/>
<evidence type="ECO:0000259" key="9">
    <source>
        <dbReference type="PROSITE" id="PS01124"/>
    </source>
</evidence>
<dbReference type="SUPFAM" id="SSF52172">
    <property type="entry name" value="CheY-like"/>
    <property type="match status" value="1"/>
</dbReference>
<protein>
    <submittedName>
        <fullName evidence="11">Two-component system response regulator YesN</fullName>
    </submittedName>
</protein>
<dbReference type="InterPro" id="IPR009057">
    <property type="entry name" value="Homeodomain-like_sf"/>
</dbReference>
<feature type="domain" description="HTH araC/xylS-type" evidence="9">
    <location>
        <begin position="414"/>
        <end position="511"/>
    </location>
</feature>
<evidence type="ECO:0000256" key="6">
    <source>
        <dbReference type="ARBA" id="ARBA00023125"/>
    </source>
</evidence>
<keyword evidence="2" id="KW-0963">Cytoplasm</keyword>
<dbReference type="PANTHER" id="PTHR42713">
    <property type="entry name" value="HISTIDINE KINASE-RELATED"/>
    <property type="match status" value="1"/>
</dbReference>
<dbReference type="RefSeq" id="WP_107726559.1">
    <property type="nucleotide sequence ID" value="NZ_PZZP01000001.1"/>
</dbReference>
<dbReference type="GO" id="GO:0000160">
    <property type="term" value="P:phosphorelay signal transduction system"/>
    <property type="evidence" value="ECO:0007669"/>
    <property type="project" value="UniProtKB-KW"/>
</dbReference>
<evidence type="ECO:0000256" key="7">
    <source>
        <dbReference type="ARBA" id="ARBA00023163"/>
    </source>
</evidence>
<evidence type="ECO:0000259" key="10">
    <source>
        <dbReference type="PROSITE" id="PS50110"/>
    </source>
</evidence>
<dbReference type="Proteomes" id="UP000241639">
    <property type="component" value="Unassembled WGS sequence"/>
</dbReference>
<dbReference type="CDD" id="cd17536">
    <property type="entry name" value="REC_YesN-like"/>
    <property type="match status" value="1"/>
</dbReference>
<accession>A0A2T4ZCA5</accession>
<dbReference type="SMART" id="SM00342">
    <property type="entry name" value="HTH_ARAC"/>
    <property type="match status" value="1"/>
</dbReference>
<keyword evidence="6" id="KW-0238">DNA-binding</keyword>
<feature type="domain" description="Response regulatory" evidence="10">
    <location>
        <begin position="3"/>
        <end position="120"/>
    </location>
</feature>
<dbReference type="OrthoDB" id="342399at2"/>
<dbReference type="InterPro" id="IPR001789">
    <property type="entry name" value="Sig_transdc_resp-reg_receiver"/>
</dbReference>
<dbReference type="PROSITE" id="PS50110">
    <property type="entry name" value="RESPONSE_REGULATORY"/>
    <property type="match status" value="1"/>
</dbReference>
<dbReference type="GO" id="GO:0043565">
    <property type="term" value="F:sequence-specific DNA binding"/>
    <property type="evidence" value="ECO:0007669"/>
    <property type="project" value="InterPro"/>
</dbReference>
<dbReference type="PANTHER" id="PTHR42713:SF3">
    <property type="entry name" value="TRANSCRIPTIONAL REGULATORY PROTEIN HPTR"/>
    <property type="match status" value="1"/>
</dbReference>
<reference evidence="11 12" key="1">
    <citation type="submission" date="2018-04" db="EMBL/GenBank/DDBJ databases">
        <title>Genomic Encyclopedia of Archaeal and Bacterial Type Strains, Phase II (KMG-II): from individual species to whole genera.</title>
        <authorList>
            <person name="Goeker M."/>
        </authorList>
    </citation>
    <scope>NUCLEOTIDE SEQUENCE [LARGE SCALE GENOMIC DNA]</scope>
    <source>
        <strain evidence="11 12">DSM 45169</strain>
    </source>
</reference>
<evidence type="ECO:0000256" key="4">
    <source>
        <dbReference type="ARBA" id="ARBA00023012"/>
    </source>
</evidence>
<evidence type="ECO:0000256" key="3">
    <source>
        <dbReference type="ARBA" id="ARBA00022553"/>
    </source>
</evidence>
<dbReference type="PROSITE" id="PS00041">
    <property type="entry name" value="HTH_ARAC_FAMILY_1"/>
    <property type="match status" value="1"/>
</dbReference>
<keyword evidence="3 8" id="KW-0597">Phosphoprotein</keyword>
<dbReference type="Pfam" id="PF12833">
    <property type="entry name" value="HTH_18"/>
    <property type="match status" value="1"/>
</dbReference>
<evidence type="ECO:0000256" key="2">
    <source>
        <dbReference type="ARBA" id="ARBA00022490"/>
    </source>
</evidence>
<keyword evidence="4" id="KW-0902">Two-component regulatory system</keyword>
<organism evidence="11 12">
    <name type="scientific">Desmospora activa DSM 45169</name>
    <dbReference type="NCBI Taxonomy" id="1121389"/>
    <lineage>
        <taxon>Bacteria</taxon>
        <taxon>Bacillati</taxon>
        <taxon>Bacillota</taxon>
        <taxon>Bacilli</taxon>
        <taxon>Bacillales</taxon>
        <taxon>Thermoactinomycetaceae</taxon>
        <taxon>Desmospora</taxon>
    </lineage>
</organism>
<dbReference type="InterPro" id="IPR018062">
    <property type="entry name" value="HTH_AraC-typ_CS"/>
</dbReference>
<dbReference type="Gene3D" id="3.40.50.2300">
    <property type="match status" value="1"/>
</dbReference>
<dbReference type="SMART" id="SM00448">
    <property type="entry name" value="REC"/>
    <property type="match status" value="1"/>
</dbReference>
<dbReference type="PROSITE" id="PS01124">
    <property type="entry name" value="HTH_ARAC_FAMILY_2"/>
    <property type="match status" value="1"/>
</dbReference>
<dbReference type="GO" id="GO:0005737">
    <property type="term" value="C:cytoplasm"/>
    <property type="evidence" value="ECO:0007669"/>
    <property type="project" value="UniProtKB-SubCell"/>
</dbReference>
<dbReference type="Gene3D" id="1.10.10.60">
    <property type="entry name" value="Homeodomain-like"/>
    <property type="match status" value="2"/>
</dbReference>
<keyword evidence="5" id="KW-0805">Transcription regulation</keyword>
<dbReference type="EMBL" id="PZZP01000001">
    <property type="protein sequence ID" value="PTM59513.1"/>
    <property type="molecule type" value="Genomic_DNA"/>
</dbReference>
<name>A0A2T4ZCA5_9BACL</name>
<comment type="caution">
    <text evidence="11">The sequence shown here is derived from an EMBL/GenBank/DDBJ whole genome shotgun (WGS) entry which is preliminary data.</text>
</comment>
<evidence type="ECO:0000313" key="11">
    <source>
        <dbReference type="EMBL" id="PTM59513.1"/>
    </source>
</evidence>
<sequence>MFNVLIVDDEPVIQEGLKTIIPWSDYGFRIDDVAANGKEALQHYQRLSPDLMIVDIRMPVMDGVELIEAIRQQDPDTSILVLSGYADFAYAQQMIRFHVDGYLLKPIDDEEMVEYIAGIQTKLREKQQRRRQREEAKEWQWERLLQSAIVGGQVDSSIVSAIDPKVRGHRVLLVYVETDSEINPDLLAAVKADLRKRLERWKRATVFTSPIEPYVGVWLQGEVRDKDLSWIQAELESIARTYGCDLYAVLGGEVDRFQAIKQSYTLASAGLNQRFVLTKGIVMRAEKPALPVDEKTTDNKRRRDWDEWVQRLTYALQVSQIESVETVIREIVERMIQAHATERQIINDWVYILSQTLNNIYRVKPSLPHAQRYHVQLLDIHTQPDIAALEEYVRRLLNQFVQEVIGIDEETLPKRMLHLIHLHYADNLKLEKLAQALHYNSAYLGKLFKKHTGQLFNTYVDRVRIDKAKELLAKGKKVYEVAEEVGYRNVDYFHSKFKKYVKMSPSTYRKTVNANQS</sequence>
<gene>
    <name evidence="11" type="ORF">C8J48_2136</name>
</gene>
<dbReference type="InterPro" id="IPR051552">
    <property type="entry name" value="HptR"/>
</dbReference>
<dbReference type="InterPro" id="IPR011006">
    <property type="entry name" value="CheY-like_superfamily"/>
</dbReference>
<evidence type="ECO:0000256" key="1">
    <source>
        <dbReference type="ARBA" id="ARBA00004496"/>
    </source>
</evidence>
<dbReference type="SUPFAM" id="SSF46689">
    <property type="entry name" value="Homeodomain-like"/>
    <property type="match status" value="2"/>
</dbReference>
<feature type="modified residue" description="4-aspartylphosphate" evidence="8">
    <location>
        <position position="55"/>
    </location>
</feature>
<keyword evidence="7" id="KW-0804">Transcription</keyword>
<dbReference type="Pfam" id="PF00072">
    <property type="entry name" value="Response_reg"/>
    <property type="match status" value="1"/>
</dbReference>
<evidence type="ECO:0000313" key="12">
    <source>
        <dbReference type="Proteomes" id="UP000241639"/>
    </source>
</evidence>
<evidence type="ECO:0000256" key="5">
    <source>
        <dbReference type="ARBA" id="ARBA00023015"/>
    </source>
</evidence>
<comment type="subcellular location">
    <subcellularLocation>
        <location evidence="1">Cytoplasm</location>
    </subcellularLocation>
</comment>